<dbReference type="EMBL" id="AVOT02011920">
    <property type="protein sequence ID" value="MBW0493116.1"/>
    <property type="molecule type" value="Genomic_DNA"/>
</dbReference>
<evidence type="ECO:0000313" key="2">
    <source>
        <dbReference type="EMBL" id="MBW0493116.1"/>
    </source>
</evidence>
<reference evidence="2" key="1">
    <citation type="submission" date="2021-03" db="EMBL/GenBank/DDBJ databases">
        <title>Draft genome sequence of rust myrtle Austropuccinia psidii MF-1, a brazilian biotype.</title>
        <authorList>
            <person name="Quecine M.C."/>
            <person name="Pachon D.M.R."/>
            <person name="Bonatelli M.L."/>
            <person name="Correr F.H."/>
            <person name="Franceschini L.M."/>
            <person name="Leite T.F."/>
            <person name="Margarido G.R.A."/>
            <person name="Almeida C.A."/>
            <person name="Ferrarezi J.A."/>
            <person name="Labate C.A."/>
        </authorList>
    </citation>
    <scope>NUCLEOTIDE SEQUENCE</scope>
    <source>
        <strain evidence="2">MF-1</strain>
    </source>
</reference>
<protein>
    <submittedName>
        <fullName evidence="2">Uncharacterized protein</fullName>
    </submittedName>
</protein>
<dbReference type="Proteomes" id="UP000765509">
    <property type="component" value="Unassembled WGS sequence"/>
</dbReference>
<gene>
    <name evidence="2" type="ORF">O181_032831</name>
</gene>
<accession>A0A9Q3D365</accession>
<feature type="region of interest" description="Disordered" evidence="1">
    <location>
        <begin position="72"/>
        <end position="133"/>
    </location>
</feature>
<feature type="compositionally biased region" description="Basic and acidic residues" evidence="1">
    <location>
        <begin position="1"/>
        <end position="15"/>
    </location>
</feature>
<organism evidence="2 3">
    <name type="scientific">Austropuccinia psidii MF-1</name>
    <dbReference type="NCBI Taxonomy" id="1389203"/>
    <lineage>
        <taxon>Eukaryota</taxon>
        <taxon>Fungi</taxon>
        <taxon>Dikarya</taxon>
        <taxon>Basidiomycota</taxon>
        <taxon>Pucciniomycotina</taxon>
        <taxon>Pucciniomycetes</taxon>
        <taxon>Pucciniales</taxon>
        <taxon>Sphaerophragmiaceae</taxon>
        <taxon>Austropuccinia</taxon>
    </lineage>
</organism>
<feature type="region of interest" description="Disordered" evidence="1">
    <location>
        <begin position="1"/>
        <end position="23"/>
    </location>
</feature>
<proteinExistence type="predicted"/>
<feature type="compositionally biased region" description="Polar residues" evidence="1">
    <location>
        <begin position="96"/>
        <end position="107"/>
    </location>
</feature>
<feature type="compositionally biased region" description="Basic and acidic residues" evidence="1">
    <location>
        <begin position="78"/>
        <end position="94"/>
    </location>
</feature>
<feature type="compositionally biased region" description="Basic and acidic residues" evidence="1">
    <location>
        <begin position="117"/>
        <end position="133"/>
    </location>
</feature>
<dbReference type="AlphaFoldDB" id="A0A9Q3D365"/>
<keyword evidence="3" id="KW-1185">Reference proteome</keyword>
<comment type="caution">
    <text evidence="2">The sequence shown here is derived from an EMBL/GenBank/DDBJ whole genome shotgun (WGS) entry which is preliminary data.</text>
</comment>
<evidence type="ECO:0000256" key="1">
    <source>
        <dbReference type="SAM" id="MobiDB-lite"/>
    </source>
</evidence>
<sequence length="133" mass="15231">MSNPNRDKSHSECSNRHSYQPVQTVLHSVQGHRLGNVAINPPRSDELLAYPENSLREEVIVRYSNGWIPLSSKPQIKKIQEYHSQKKEASKEEAPVSSTSKPQSTQLPHEGKKKKKRNEENIFPKLQDPKNPK</sequence>
<name>A0A9Q3D365_9BASI</name>
<evidence type="ECO:0000313" key="3">
    <source>
        <dbReference type="Proteomes" id="UP000765509"/>
    </source>
</evidence>